<keyword evidence="2" id="KW-1185">Reference proteome</keyword>
<sequence>MKNQELYCRYRKWIEAYKKESEIQRITQCLPGLLEERRLIIYLDKDVLLNDLKQNLILFYLLLLYHNFEPIRNQESITQYMYQLAVLQPIIIVQENKYSRISAIVFKVHAR</sequence>
<evidence type="ECO:0000313" key="2">
    <source>
        <dbReference type="Proteomes" id="UP000024404"/>
    </source>
</evidence>
<dbReference type="EnsemblMetazoa" id="OVOC8206.1">
    <property type="protein sequence ID" value="OVOC8206.1"/>
    <property type="gene ID" value="WBGene00245015"/>
</dbReference>
<accession>A0A8R1Y4R6</accession>
<dbReference type="Proteomes" id="UP000024404">
    <property type="component" value="Unassembled WGS sequence"/>
</dbReference>
<proteinExistence type="predicted"/>
<reference evidence="1" key="2">
    <citation type="submission" date="2022-06" db="UniProtKB">
        <authorList>
            <consortium name="EnsemblMetazoa"/>
        </authorList>
    </citation>
    <scope>IDENTIFICATION</scope>
</reference>
<evidence type="ECO:0000313" key="1">
    <source>
        <dbReference type="EnsemblMetazoa" id="OVOC8206.1"/>
    </source>
</evidence>
<dbReference type="EMBL" id="CMVM020000247">
    <property type="status" value="NOT_ANNOTATED_CDS"/>
    <property type="molecule type" value="Genomic_DNA"/>
</dbReference>
<reference evidence="2" key="1">
    <citation type="submission" date="2013-10" db="EMBL/GenBank/DDBJ databases">
        <title>Genome sequencing of Onchocerca volvulus.</title>
        <authorList>
            <person name="Cotton J."/>
            <person name="Tsai J."/>
            <person name="Stanley E."/>
            <person name="Tracey A."/>
            <person name="Holroyd N."/>
            <person name="Lustigman S."/>
            <person name="Berriman M."/>
        </authorList>
    </citation>
    <scope>NUCLEOTIDE SEQUENCE</scope>
</reference>
<name>A0A8R1Y4R6_ONCVO</name>
<protein>
    <submittedName>
        <fullName evidence="1">Uncharacterized protein</fullName>
    </submittedName>
</protein>
<dbReference type="AlphaFoldDB" id="A0A8R1Y4R6"/>
<organism evidence="1 2">
    <name type="scientific">Onchocerca volvulus</name>
    <dbReference type="NCBI Taxonomy" id="6282"/>
    <lineage>
        <taxon>Eukaryota</taxon>
        <taxon>Metazoa</taxon>
        <taxon>Ecdysozoa</taxon>
        <taxon>Nematoda</taxon>
        <taxon>Chromadorea</taxon>
        <taxon>Rhabditida</taxon>
        <taxon>Spirurina</taxon>
        <taxon>Spiruromorpha</taxon>
        <taxon>Filarioidea</taxon>
        <taxon>Onchocercidae</taxon>
        <taxon>Onchocerca</taxon>
    </lineage>
</organism>